<evidence type="ECO:0000313" key="2">
    <source>
        <dbReference type="EMBL" id="KAF2644705.1"/>
    </source>
</evidence>
<proteinExistence type="predicted"/>
<keyword evidence="3" id="KW-1185">Reference proteome</keyword>
<feature type="region of interest" description="Disordered" evidence="1">
    <location>
        <begin position="1"/>
        <end position="33"/>
    </location>
</feature>
<sequence>MSTRRALQPLSPLYGSHHNARNGTNGQLEMAHNDPQALGGNVEEVLSDLENDTEADDFDRLMMQNARDERRMNDALQGKVQAFRKARVHPRVGVTLENLERHNAKNNGGASASASAGAGAGAGAHVSAQSPPSSSGSVRSDPAVQPPSGWGRKARVKRNWMRTITAEEHQTPVDADRPPPSVDDSPLSHKKGSRPGTPSGPQQTRQDDDWSFDLDQASVIASTPYFPRNTALEDIRQREISSMREQGVATNRLDQVRESSPEEKRRTRPSSAKSTNSQANGREAGSPERMRKSWQWIGKSQPVTGEGVENSPVVVYNSRSETTGRASLAGAQPGTARPHKRDNSHDLLRRLARASNSPSPEARPHSATEKQPDSSQTMVTEASPVQAATGRAASTTQPPKELHSNETAATAPEPQPQPPQIKKEAPVSRASSQDTLPQVDATPMPEGRSILNPKTPVVTGAWIDTPKPATALRPNEQTRPRSKSPEKRNASKSSPRKQAPAEKQTQPLPEAIRPNLPRSALEAIVEEARAGGHRRQTDFGDSTINSLEDLITGLAGGTLEVDEDTLQGLQLPTSAPKNESERQRQQELVALHRMNDRLRTARAGIRDASRGIRRVEHQVEHGEERDENGRVVKIGSKDCPCIAAGGHQTVWKGFKSLFYDERLKEKGRRWGLTWLSLALLSFALWYAAESVACELWGHKQYASSYSSYGVRWNAPQYPFVLPTMLYRSIVQPWWRPLWSLLSFIYGVLVSCVFGSDGVASPTVQQEATTVASKVILEETILGILEDEVVR</sequence>
<name>A0A6A6SAB4_9PLEO</name>
<evidence type="ECO:0000313" key="3">
    <source>
        <dbReference type="Proteomes" id="UP000799753"/>
    </source>
</evidence>
<feature type="compositionally biased region" description="Basic and acidic residues" evidence="1">
    <location>
        <begin position="362"/>
        <end position="372"/>
    </location>
</feature>
<feature type="compositionally biased region" description="Polar residues" evidence="1">
    <location>
        <begin position="269"/>
        <end position="280"/>
    </location>
</feature>
<feature type="compositionally biased region" description="Low complexity" evidence="1">
    <location>
        <begin position="108"/>
        <end position="143"/>
    </location>
</feature>
<organism evidence="2 3">
    <name type="scientific">Massarina eburnea CBS 473.64</name>
    <dbReference type="NCBI Taxonomy" id="1395130"/>
    <lineage>
        <taxon>Eukaryota</taxon>
        <taxon>Fungi</taxon>
        <taxon>Dikarya</taxon>
        <taxon>Ascomycota</taxon>
        <taxon>Pezizomycotina</taxon>
        <taxon>Dothideomycetes</taxon>
        <taxon>Pleosporomycetidae</taxon>
        <taxon>Pleosporales</taxon>
        <taxon>Massarineae</taxon>
        <taxon>Massarinaceae</taxon>
        <taxon>Massarina</taxon>
    </lineage>
</organism>
<evidence type="ECO:0000256" key="1">
    <source>
        <dbReference type="SAM" id="MobiDB-lite"/>
    </source>
</evidence>
<feature type="compositionally biased region" description="Basic and acidic residues" evidence="1">
    <location>
        <begin position="476"/>
        <end position="489"/>
    </location>
</feature>
<feature type="compositionally biased region" description="Basic and acidic residues" evidence="1">
    <location>
        <begin position="254"/>
        <end position="265"/>
    </location>
</feature>
<reference evidence="2" key="1">
    <citation type="journal article" date="2020" name="Stud. Mycol.">
        <title>101 Dothideomycetes genomes: a test case for predicting lifestyles and emergence of pathogens.</title>
        <authorList>
            <person name="Haridas S."/>
            <person name="Albert R."/>
            <person name="Binder M."/>
            <person name="Bloem J."/>
            <person name="Labutti K."/>
            <person name="Salamov A."/>
            <person name="Andreopoulos B."/>
            <person name="Baker S."/>
            <person name="Barry K."/>
            <person name="Bills G."/>
            <person name="Bluhm B."/>
            <person name="Cannon C."/>
            <person name="Castanera R."/>
            <person name="Culley D."/>
            <person name="Daum C."/>
            <person name="Ezra D."/>
            <person name="Gonzalez J."/>
            <person name="Henrissat B."/>
            <person name="Kuo A."/>
            <person name="Liang C."/>
            <person name="Lipzen A."/>
            <person name="Lutzoni F."/>
            <person name="Magnuson J."/>
            <person name="Mondo S."/>
            <person name="Nolan M."/>
            <person name="Ohm R."/>
            <person name="Pangilinan J."/>
            <person name="Park H.-J."/>
            <person name="Ramirez L."/>
            <person name="Alfaro M."/>
            <person name="Sun H."/>
            <person name="Tritt A."/>
            <person name="Yoshinaga Y."/>
            <person name="Zwiers L.-H."/>
            <person name="Turgeon B."/>
            <person name="Goodwin S."/>
            <person name="Spatafora J."/>
            <person name="Crous P."/>
            <person name="Grigoriev I."/>
        </authorList>
    </citation>
    <scope>NUCLEOTIDE SEQUENCE</scope>
    <source>
        <strain evidence="2">CBS 473.64</strain>
    </source>
</reference>
<gene>
    <name evidence="2" type="ORF">P280DRAFT_546139</name>
</gene>
<dbReference type="AlphaFoldDB" id="A0A6A6SAB4"/>
<dbReference type="OrthoDB" id="3439035at2759"/>
<dbReference type="EMBL" id="MU006778">
    <property type="protein sequence ID" value="KAF2644705.1"/>
    <property type="molecule type" value="Genomic_DNA"/>
</dbReference>
<accession>A0A6A6SAB4</accession>
<feature type="region of interest" description="Disordered" evidence="1">
    <location>
        <begin position="96"/>
        <end position="208"/>
    </location>
</feature>
<protein>
    <submittedName>
        <fullName evidence="2">Uncharacterized protein</fullName>
    </submittedName>
</protein>
<dbReference type="Proteomes" id="UP000799753">
    <property type="component" value="Unassembled WGS sequence"/>
</dbReference>
<feature type="compositionally biased region" description="Basic and acidic residues" evidence="1">
    <location>
        <begin position="165"/>
        <end position="177"/>
    </location>
</feature>
<feature type="region of interest" description="Disordered" evidence="1">
    <location>
        <begin position="242"/>
        <end position="517"/>
    </location>
</feature>